<dbReference type="EMBL" id="MLQR01000050">
    <property type="protein sequence ID" value="OIJ10416.1"/>
    <property type="molecule type" value="Genomic_DNA"/>
</dbReference>
<dbReference type="InterPro" id="IPR003869">
    <property type="entry name" value="Polysac_CapD-like"/>
</dbReference>
<dbReference type="PANTHER" id="PTHR43318">
    <property type="entry name" value="UDP-N-ACETYLGLUCOSAMINE 4,6-DEHYDRATASE"/>
    <property type="match status" value="1"/>
</dbReference>
<dbReference type="SUPFAM" id="SSF51735">
    <property type="entry name" value="NAD(P)-binding Rossmann-fold domains"/>
    <property type="match status" value="1"/>
</dbReference>
<dbReference type="Pfam" id="PF02719">
    <property type="entry name" value="Polysacc_synt_2"/>
    <property type="match status" value="1"/>
</dbReference>
<sequence length="84" mass="9461">MHVCPQKAVTTNINGTYNVIKAAIMQNVKKVLFTSSDKAIVPTNTYGATKLIAERLISATQYSRRYGETLLAQENLILEIFKWK</sequence>
<dbReference type="Gene3D" id="3.40.50.720">
    <property type="entry name" value="NAD(P)-binding Rossmann-like Domain"/>
    <property type="match status" value="1"/>
</dbReference>
<dbReference type="OrthoDB" id="9803111at2"/>
<evidence type="ECO:0000313" key="3">
    <source>
        <dbReference type="EMBL" id="OIJ10416.1"/>
    </source>
</evidence>
<proteinExistence type="inferred from homology"/>
<gene>
    <name evidence="3" type="ORF">BKP37_17910</name>
</gene>
<accession>A0A1S2LDH3</accession>
<comment type="caution">
    <text evidence="3">The sequence shown here is derived from an EMBL/GenBank/DDBJ whole genome shotgun (WGS) entry which is preliminary data.</text>
</comment>
<organism evidence="3 4">
    <name type="scientific">Anaerobacillus alkalilacustris</name>
    <dbReference type="NCBI Taxonomy" id="393763"/>
    <lineage>
        <taxon>Bacteria</taxon>
        <taxon>Bacillati</taxon>
        <taxon>Bacillota</taxon>
        <taxon>Bacilli</taxon>
        <taxon>Bacillales</taxon>
        <taxon>Bacillaceae</taxon>
        <taxon>Anaerobacillus</taxon>
    </lineage>
</organism>
<reference evidence="3 4" key="1">
    <citation type="submission" date="2016-10" db="EMBL/GenBank/DDBJ databases">
        <title>Draft genome sequences of four alkaliphilic bacteria belonging to the Anaerobacillus genus.</title>
        <authorList>
            <person name="Bassil N.M."/>
            <person name="Lloyd J.R."/>
        </authorList>
    </citation>
    <scope>NUCLEOTIDE SEQUENCE [LARGE SCALE GENOMIC DNA]</scope>
    <source>
        <strain evidence="3 4">DSM 18345</strain>
    </source>
</reference>
<keyword evidence="4" id="KW-1185">Reference proteome</keyword>
<evidence type="ECO:0000259" key="2">
    <source>
        <dbReference type="Pfam" id="PF02719"/>
    </source>
</evidence>
<name>A0A1S2LDH3_9BACI</name>
<comment type="similarity">
    <text evidence="1">Belongs to the polysaccharide synthase family.</text>
</comment>
<dbReference type="PANTHER" id="PTHR43318:SF2">
    <property type="entry name" value="UDP-N-ACETYLGLUCOSAMINE 4,6-DEHYDRATASE (INVERTING)"/>
    <property type="match status" value="1"/>
</dbReference>
<dbReference type="AlphaFoldDB" id="A0A1S2LDH3"/>
<protein>
    <recommendedName>
        <fullName evidence="2">Polysaccharide biosynthesis protein CapD-like domain-containing protein</fullName>
    </recommendedName>
</protein>
<feature type="domain" description="Polysaccharide biosynthesis protein CapD-like" evidence="2">
    <location>
        <begin position="4"/>
        <end position="65"/>
    </location>
</feature>
<evidence type="ECO:0000313" key="4">
    <source>
        <dbReference type="Proteomes" id="UP000179524"/>
    </source>
</evidence>
<dbReference type="InterPro" id="IPR051203">
    <property type="entry name" value="Polysaccharide_Synthase-Rel"/>
</dbReference>
<dbReference type="Proteomes" id="UP000179524">
    <property type="component" value="Unassembled WGS sequence"/>
</dbReference>
<dbReference type="InterPro" id="IPR036291">
    <property type="entry name" value="NAD(P)-bd_dom_sf"/>
</dbReference>
<evidence type="ECO:0000256" key="1">
    <source>
        <dbReference type="ARBA" id="ARBA00007430"/>
    </source>
</evidence>